<name>A0ABY5E0K6_9BACT</name>
<dbReference type="EMBL" id="CP100595">
    <property type="protein sequence ID" value="UTJ05744.1"/>
    <property type="molecule type" value="Genomic_DNA"/>
</dbReference>
<dbReference type="Proteomes" id="UP001060012">
    <property type="component" value="Chromosome"/>
</dbReference>
<accession>A0ABY5E0K6</accession>
<evidence type="ECO:0000313" key="2">
    <source>
        <dbReference type="Proteomes" id="UP001060012"/>
    </source>
</evidence>
<dbReference type="RefSeq" id="WP_254575925.1">
    <property type="nucleotide sequence ID" value="NZ_CP100595.1"/>
</dbReference>
<organism evidence="1 2">
    <name type="scientific">Arcobacter roscoffensis</name>
    <dbReference type="NCBI Taxonomy" id="2961520"/>
    <lineage>
        <taxon>Bacteria</taxon>
        <taxon>Pseudomonadati</taxon>
        <taxon>Campylobacterota</taxon>
        <taxon>Epsilonproteobacteria</taxon>
        <taxon>Campylobacterales</taxon>
        <taxon>Arcobacteraceae</taxon>
        <taxon>Arcobacter</taxon>
    </lineage>
</organism>
<sequence length="159" mass="18874">MSENLNIKEFMKDDAFAFDNISLAICKEEKPDYKLILKQCEDFENSVILFKIVPSYFVMKTILCFKLEDYETAHRYINGSLKYLIYIAKNTSELSPMEKTNFDEYKTNVLDQYKILTSKKPEYLNIKELKVPELTKFITTADENILNKEINRRVLQRQK</sequence>
<evidence type="ECO:0000313" key="1">
    <source>
        <dbReference type="EMBL" id="UTJ05744.1"/>
    </source>
</evidence>
<gene>
    <name evidence="1" type="ORF">NJU99_10780</name>
</gene>
<keyword evidence="2" id="KW-1185">Reference proteome</keyword>
<proteinExistence type="predicted"/>
<protein>
    <submittedName>
        <fullName evidence="1">Uncharacterized protein</fullName>
    </submittedName>
</protein>
<reference evidence="1" key="1">
    <citation type="submission" date="2022-07" db="EMBL/GenBank/DDBJ databases">
        <title>Arcobacter roscoffensis sp. nov., a marine bacterium isolated from coastal seawater collected from Roscoff, France.</title>
        <authorList>
            <person name="Pascual J."/>
            <person name="Lepeaux C."/>
            <person name="Methner A."/>
            <person name="Overmann J."/>
        </authorList>
    </citation>
    <scope>NUCLEOTIDE SEQUENCE</scope>
    <source>
        <strain evidence="1">ARW1-2F2</strain>
    </source>
</reference>